<name>B4VJ99_9CYAN</name>
<dbReference type="Pfam" id="PF13579">
    <property type="entry name" value="Glyco_trans_4_4"/>
    <property type="match status" value="1"/>
</dbReference>
<dbReference type="SUPFAM" id="SSF53756">
    <property type="entry name" value="UDP-Glycosyltransferase/glycogen phosphorylase"/>
    <property type="match status" value="1"/>
</dbReference>
<evidence type="ECO:0000313" key="4">
    <source>
        <dbReference type="Proteomes" id="UP000003835"/>
    </source>
</evidence>
<evidence type="ECO:0000313" key="3">
    <source>
        <dbReference type="EMBL" id="EDX78080.1"/>
    </source>
</evidence>
<dbReference type="GO" id="GO:0016757">
    <property type="term" value="F:glycosyltransferase activity"/>
    <property type="evidence" value="ECO:0007669"/>
    <property type="project" value="InterPro"/>
</dbReference>
<dbReference type="CDD" id="cd03821">
    <property type="entry name" value="GT4_Bme6-like"/>
    <property type="match status" value="1"/>
</dbReference>
<dbReference type="Pfam" id="PF00534">
    <property type="entry name" value="Glycos_transf_1"/>
    <property type="match status" value="1"/>
</dbReference>
<feature type="domain" description="Glycosyltransferase subfamily 4-like N-terminal" evidence="2">
    <location>
        <begin position="18"/>
        <end position="188"/>
    </location>
</feature>
<reference evidence="3 4" key="1">
    <citation type="submission" date="2008-07" db="EMBL/GenBank/DDBJ databases">
        <authorList>
            <person name="Tandeau de Marsac N."/>
            <person name="Ferriera S."/>
            <person name="Johnson J."/>
            <person name="Kravitz S."/>
            <person name="Beeson K."/>
            <person name="Sutton G."/>
            <person name="Rogers Y.-H."/>
            <person name="Friedman R."/>
            <person name="Frazier M."/>
            <person name="Venter J.C."/>
        </authorList>
    </citation>
    <scope>NUCLEOTIDE SEQUENCE [LARGE SCALE GENOMIC DNA]</scope>
    <source>
        <strain evidence="3 4">PCC 7420</strain>
    </source>
</reference>
<protein>
    <submittedName>
        <fullName evidence="3">Glycosyl transferase, group 1 family protein</fullName>
    </submittedName>
</protein>
<keyword evidence="4" id="KW-1185">Reference proteome</keyword>
<gene>
    <name evidence="3" type="ORF">MC7420_7818</name>
</gene>
<proteinExistence type="predicted"/>
<dbReference type="Proteomes" id="UP000003835">
    <property type="component" value="Unassembled WGS sequence"/>
</dbReference>
<dbReference type="HOGENOM" id="CLU_009583_2_1_3"/>
<dbReference type="EMBL" id="DS989842">
    <property type="protein sequence ID" value="EDX78080.1"/>
    <property type="molecule type" value="Genomic_DNA"/>
</dbReference>
<dbReference type="STRING" id="118168.MC7420_7818"/>
<dbReference type="AlphaFoldDB" id="B4VJ99"/>
<dbReference type="InterPro" id="IPR001296">
    <property type="entry name" value="Glyco_trans_1"/>
</dbReference>
<organism evidence="3 4">
    <name type="scientific">Coleofasciculus chthonoplastes PCC 7420</name>
    <dbReference type="NCBI Taxonomy" id="118168"/>
    <lineage>
        <taxon>Bacteria</taxon>
        <taxon>Bacillati</taxon>
        <taxon>Cyanobacteriota</taxon>
        <taxon>Cyanophyceae</taxon>
        <taxon>Coleofasciculales</taxon>
        <taxon>Coleofasciculaceae</taxon>
        <taxon>Coleofasciculus</taxon>
    </lineage>
</organism>
<dbReference type="NCBIfam" id="NF038295">
    <property type="entry name" value="EPS_HpsP"/>
    <property type="match status" value="1"/>
</dbReference>
<evidence type="ECO:0000259" key="1">
    <source>
        <dbReference type="Pfam" id="PF00534"/>
    </source>
</evidence>
<feature type="domain" description="Glycosyl transferase family 1" evidence="1">
    <location>
        <begin position="234"/>
        <end position="393"/>
    </location>
</feature>
<sequence>MTKMRILQIVPSISLVYGGPSQMVLGLSKALANQGVDVTILTTDSNGDFGQPPLDVPLDKPVSQDGYQVRYFRCSPFRRYKFSLDLLRWLWQHAGEFDLAHIHALFSPVSTAAATVARKRNLPYILRPLGTLDPADLQKKRRLKQVYVGLWEGANLAGAAGIHFTSEQEAKISQRFGTNAPDIVIPLGVTPPEDVETLHGESLRQGGFCTNDIINGETKVPKPAPTDVLENVSTQSPILLFMSRIDPKKGLDLLIPALETLLAEGLGFQFILAGANPQDPEYERQIQQQIQASPLSSQTTITGFVEGEVKAALLQGADLFVLPSYYENFGIAVAEAMVAATPVVISDQVHICPEVKAVEAGWVCGCDVASLTQTLREALRDAGEQKRRGVNARDYALEHYSWDAIAQTMIEAYQTITDT</sequence>
<dbReference type="InterPro" id="IPR050194">
    <property type="entry name" value="Glycosyltransferase_grp1"/>
</dbReference>
<dbReference type="PANTHER" id="PTHR45947">
    <property type="entry name" value="SULFOQUINOVOSYL TRANSFERASE SQD2"/>
    <property type="match status" value="1"/>
</dbReference>
<dbReference type="PANTHER" id="PTHR45947:SF3">
    <property type="entry name" value="SULFOQUINOVOSYL TRANSFERASE SQD2"/>
    <property type="match status" value="1"/>
</dbReference>
<keyword evidence="3" id="KW-0808">Transferase</keyword>
<evidence type="ECO:0000259" key="2">
    <source>
        <dbReference type="Pfam" id="PF13579"/>
    </source>
</evidence>
<dbReference type="eggNOG" id="COG0438">
    <property type="taxonomic scope" value="Bacteria"/>
</dbReference>
<accession>B4VJ99</accession>
<dbReference type="Gene3D" id="3.40.50.2000">
    <property type="entry name" value="Glycogen Phosphorylase B"/>
    <property type="match status" value="2"/>
</dbReference>
<dbReference type="InterPro" id="IPR028098">
    <property type="entry name" value="Glyco_trans_4-like_N"/>
</dbReference>